<dbReference type="STRING" id="631454.N177_0291"/>
<evidence type="ECO:0000313" key="12">
    <source>
        <dbReference type="Proteomes" id="UP000017819"/>
    </source>
</evidence>
<protein>
    <submittedName>
        <fullName evidence="11">Chloride channel protein</fullName>
    </submittedName>
</protein>
<dbReference type="RefSeq" id="WP_023430448.1">
    <property type="nucleotide sequence ID" value="NZ_AWXZ01000007.1"/>
</dbReference>
<dbReference type="PRINTS" id="PR00762">
    <property type="entry name" value="CLCHANNEL"/>
</dbReference>
<evidence type="ECO:0000256" key="2">
    <source>
        <dbReference type="ARBA" id="ARBA00022448"/>
    </source>
</evidence>
<evidence type="ECO:0000256" key="5">
    <source>
        <dbReference type="ARBA" id="ARBA00023065"/>
    </source>
</evidence>
<keyword evidence="6 10" id="KW-0472">Membrane</keyword>
<dbReference type="CDD" id="cd00400">
    <property type="entry name" value="Voltage_gated_ClC"/>
    <property type="match status" value="1"/>
</dbReference>
<keyword evidence="7" id="KW-0869">Chloride channel</keyword>
<dbReference type="PANTHER" id="PTHR43427">
    <property type="entry name" value="CHLORIDE CHANNEL PROTEIN CLC-E"/>
    <property type="match status" value="1"/>
</dbReference>
<keyword evidence="9" id="KW-0407">Ion channel</keyword>
<feature type="transmembrane region" description="Helical" evidence="10">
    <location>
        <begin position="375"/>
        <end position="397"/>
    </location>
</feature>
<dbReference type="InterPro" id="IPR014743">
    <property type="entry name" value="Cl-channel_core"/>
</dbReference>
<evidence type="ECO:0000256" key="1">
    <source>
        <dbReference type="ARBA" id="ARBA00004141"/>
    </source>
</evidence>
<dbReference type="InterPro" id="IPR050368">
    <property type="entry name" value="ClC-type_chloride_channel"/>
</dbReference>
<evidence type="ECO:0000256" key="9">
    <source>
        <dbReference type="ARBA" id="ARBA00023303"/>
    </source>
</evidence>
<evidence type="ECO:0000256" key="6">
    <source>
        <dbReference type="ARBA" id="ARBA00023136"/>
    </source>
</evidence>
<keyword evidence="4 10" id="KW-1133">Transmembrane helix</keyword>
<evidence type="ECO:0000256" key="7">
    <source>
        <dbReference type="ARBA" id="ARBA00023173"/>
    </source>
</evidence>
<proteinExistence type="predicted"/>
<keyword evidence="2" id="KW-0813">Transport</keyword>
<dbReference type="PATRIC" id="fig|631454.5.peg.289"/>
<keyword evidence="8" id="KW-0868">Chloride</keyword>
<dbReference type="GO" id="GO:0034707">
    <property type="term" value="C:chloride channel complex"/>
    <property type="evidence" value="ECO:0007669"/>
    <property type="project" value="UniProtKB-KW"/>
</dbReference>
<keyword evidence="3 10" id="KW-0812">Transmembrane</keyword>
<dbReference type="eggNOG" id="COG0038">
    <property type="taxonomic scope" value="Bacteria"/>
</dbReference>
<feature type="transmembrane region" description="Helical" evidence="10">
    <location>
        <begin position="202"/>
        <end position="221"/>
    </location>
</feature>
<evidence type="ECO:0000313" key="11">
    <source>
        <dbReference type="EMBL" id="ESR27312.1"/>
    </source>
</evidence>
<dbReference type="Gene3D" id="1.10.3080.10">
    <property type="entry name" value="Clc chloride channel"/>
    <property type="match status" value="1"/>
</dbReference>
<comment type="caution">
    <text evidence="11">The sequence shown here is derived from an EMBL/GenBank/DDBJ whole genome shotgun (WGS) entry which is preliminary data.</text>
</comment>
<feature type="transmembrane region" description="Helical" evidence="10">
    <location>
        <begin position="345"/>
        <end position="363"/>
    </location>
</feature>
<organism evidence="11 12">
    <name type="scientific">Lutibaculum baratangense AMV1</name>
    <dbReference type="NCBI Taxonomy" id="631454"/>
    <lineage>
        <taxon>Bacteria</taxon>
        <taxon>Pseudomonadati</taxon>
        <taxon>Pseudomonadota</taxon>
        <taxon>Alphaproteobacteria</taxon>
        <taxon>Hyphomicrobiales</taxon>
        <taxon>Tepidamorphaceae</taxon>
        <taxon>Lutibaculum</taxon>
    </lineage>
</organism>
<feature type="transmembrane region" description="Helical" evidence="10">
    <location>
        <begin position="23"/>
        <end position="49"/>
    </location>
</feature>
<feature type="transmembrane region" description="Helical" evidence="10">
    <location>
        <begin position="166"/>
        <end position="190"/>
    </location>
</feature>
<keyword evidence="12" id="KW-1185">Reference proteome</keyword>
<dbReference type="InterPro" id="IPR001807">
    <property type="entry name" value="ClC"/>
</dbReference>
<dbReference type="SUPFAM" id="SSF81340">
    <property type="entry name" value="Clc chloride channel"/>
    <property type="match status" value="1"/>
</dbReference>
<dbReference type="GO" id="GO:0005254">
    <property type="term" value="F:chloride channel activity"/>
    <property type="evidence" value="ECO:0007669"/>
    <property type="project" value="UniProtKB-KW"/>
</dbReference>
<feature type="transmembrane region" description="Helical" evidence="10">
    <location>
        <begin position="312"/>
        <end position="333"/>
    </location>
</feature>
<dbReference type="Proteomes" id="UP000017819">
    <property type="component" value="Unassembled WGS sequence"/>
</dbReference>
<accession>V4R5T0</accession>
<evidence type="ECO:0000256" key="10">
    <source>
        <dbReference type="SAM" id="Phobius"/>
    </source>
</evidence>
<dbReference type="EMBL" id="AWXZ01000007">
    <property type="protein sequence ID" value="ESR27312.1"/>
    <property type="molecule type" value="Genomic_DNA"/>
</dbReference>
<evidence type="ECO:0000256" key="4">
    <source>
        <dbReference type="ARBA" id="ARBA00022989"/>
    </source>
</evidence>
<evidence type="ECO:0000256" key="3">
    <source>
        <dbReference type="ARBA" id="ARBA00022692"/>
    </source>
</evidence>
<dbReference type="AlphaFoldDB" id="V4R5T0"/>
<sequence length="451" mass="47137">MLELIDRWFRPNLEEFLSTRQPLVWALALASGIAAAIGAVLFRIAIGLVQWPWLGTLSENVAAAASLQPWWVIFLAPVAGGLVVGLILQHLLPGNRPYSVPEVIRARLEGSERLDLRSGVGSAVTSAISLGSGASAGREGPVVHLGASIAAALCRRFDLSRGAARILFACGVASAVSASFNAPIAGVLFAQEVILNRFRGTTFVPLVIASTSGAVLSRLWFGDYAAFVVPEHQITSYLEFPAFVLLGLVCALVSVMFQSTLLIADRVARDLPMPLWLRPVTGGLAIGAMGVFLPQVLGVGYDTTDAALKENLPLVLLLLLIPAKTLATGITLASRFGGGVFSPSLYVGAMTGGAFGMIAAMAFPELSSSNGLYAILGMGAVAGAVLGAPISTAVMVFELTGGYALTIALLLTVAISNGLSLAVLGRSFFEAQLATRGSAQPDRQKDLWSYD</sequence>
<feature type="transmembrane region" description="Helical" evidence="10">
    <location>
        <begin position="403"/>
        <end position="424"/>
    </location>
</feature>
<feature type="transmembrane region" description="Helical" evidence="10">
    <location>
        <begin position="276"/>
        <end position="300"/>
    </location>
</feature>
<name>V4R5T0_9HYPH</name>
<comment type="subcellular location">
    <subcellularLocation>
        <location evidence="1">Membrane</location>
        <topology evidence="1">Multi-pass membrane protein</topology>
    </subcellularLocation>
</comment>
<gene>
    <name evidence="11" type="ORF">N177_0291</name>
</gene>
<dbReference type="Pfam" id="PF00654">
    <property type="entry name" value="Voltage_CLC"/>
    <property type="match status" value="1"/>
</dbReference>
<dbReference type="PANTHER" id="PTHR43427:SF6">
    <property type="entry name" value="CHLORIDE CHANNEL PROTEIN CLC-E"/>
    <property type="match status" value="1"/>
</dbReference>
<feature type="transmembrane region" description="Helical" evidence="10">
    <location>
        <begin position="242"/>
        <end position="264"/>
    </location>
</feature>
<evidence type="ECO:0000256" key="8">
    <source>
        <dbReference type="ARBA" id="ARBA00023214"/>
    </source>
</evidence>
<keyword evidence="5" id="KW-0406">Ion transport</keyword>
<reference evidence="11 12" key="1">
    <citation type="journal article" date="2014" name="Genome Announc.">
        <title>Draft Genome Sequence of Lutibaculum baratangense Strain AMV1T, Isolated from a Mud Volcano in Andamans, India.</title>
        <authorList>
            <person name="Singh A."/>
            <person name="Sreenivas A."/>
            <person name="Sathyanarayana Reddy G."/>
            <person name="Pinnaka A.K."/>
            <person name="Shivaji S."/>
        </authorList>
    </citation>
    <scope>NUCLEOTIDE SEQUENCE [LARGE SCALE GENOMIC DNA]</scope>
    <source>
        <strain evidence="11 12">AMV1</strain>
    </source>
</reference>
<feature type="transmembrane region" description="Helical" evidence="10">
    <location>
        <begin position="69"/>
        <end position="88"/>
    </location>
</feature>